<evidence type="ECO:0000256" key="4">
    <source>
        <dbReference type="ARBA" id="ARBA00022840"/>
    </source>
</evidence>
<dbReference type="HAMAP" id="MF_00255">
    <property type="entry name" value="Gly_tRNA_synth_beta"/>
    <property type="match status" value="1"/>
</dbReference>
<dbReference type="PRINTS" id="PR01045">
    <property type="entry name" value="TRNASYNTHGB"/>
</dbReference>
<sequence length="682" mass="77223">MTKALLIEIGVEELPAIPLLKIVKNIEKSWKDLLAEYRLESDFEFIYTPRRLVIRHADMPIKQADNTTELVGPPLMAAMRDGEVTKAGEGFARKCGVRFEELGRIEKKGKECLYYKQEQEGTQTVALLQEMLTKWLASMAFGKMMRWGSRTDEFIRPIRWVQVRMDNDSLDVELFGVKSDTKTYVHRMVNFDAVEVADVAEYENILADGEVSLYPKNREAKILAEFDELEKEHNIVIERDLELLAEIVAITENPKSLLGSFDELFIELPPEAIIASMKEHQRYFPVFENDTLSNKFVVVSNAVTDDYTKVVAGNERVLKPRLADGLFFYRNDLKRGLLTDGLEKITFMDGLGSLTDKIDREKKIAASLLELYMEQVKAETGKDEATLKALMDETISLAKADLTSEMVYEFTELQGLMGYYYAKALGKDEVVYSAIKEQYFPLGEGAELPSSTFSAIVAMSIKLDTLVGLFSVGKIPTGSKDPFALRRAINGIARMVTTYDLAFEINDVLNMLNKEYAAYDTEKLVEFILERIRKSTDANPSVIAAVLASGERDVNEIDKKVTALNSIVSKESFKEQLSTFKRVANISKEVNLENDLKVETALFNEPIESELYKAYEETLAKSYDSYEGQLSAMFALKSKLDSYFDEVLVNVEDEAVRINRKNTVASIYKSFKKIADIQEITI</sequence>
<comment type="similarity">
    <text evidence="1 8">Belongs to the class-II aminoacyl-tRNA synthetase family.</text>
</comment>
<organism evidence="9">
    <name type="scientific">uncultured Sulfurovum sp</name>
    <dbReference type="NCBI Taxonomy" id="269237"/>
    <lineage>
        <taxon>Bacteria</taxon>
        <taxon>Pseudomonadati</taxon>
        <taxon>Campylobacterota</taxon>
        <taxon>Epsilonproteobacteria</taxon>
        <taxon>Campylobacterales</taxon>
        <taxon>Sulfurovaceae</taxon>
        <taxon>Sulfurovum</taxon>
        <taxon>environmental samples</taxon>
    </lineage>
</organism>
<dbReference type="PROSITE" id="PS50861">
    <property type="entry name" value="AA_TRNA_LIGASE_II_GLYAB"/>
    <property type="match status" value="1"/>
</dbReference>
<comment type="subunit">
    <text evidence="8">Tetramer of two alpha and two beta subunits.</text>
</comment>
<dbReference type="EC" id="6.1.1.14" evidence="8"/>
<keyword evidence="8" id="KW-0963">Cytoplasm</keyword>
<keyword evidence="4 8" id="KW-0067">ATP-binding</keyword>
<dbReference type="InterPro" id="IPR006194">
    <property type="entry name" value="Gly-tRNA-synth_heterodimer"/>
</dbReference>
<keyword evidence="6 8" id="KW-0030">Aminoacyl-tRNA synthetase</keyword>
<dbReference type="AlphaFoldDB" id="A0A6S6SX82"/>
<gene>
    <name evidence="8" type="primary">glyS</name>
    <name evidence="9" type="ORF">HELGO_WM16017</name>
</gene>
<keyword evidence="2 8" id="KW-0436">Ligase</keyword>
<dbReference type="PANTHER" id="PTHR30075:SF2">
    <property type="entry name" value="GLYCINE--TRNA LIGASE, CHLOROPLASTIC_MITOCHONDRIAL 2"/>
    <property type="match status" value="1"/>
</dbReference>
<comment type="subcellular location">
    <subcellularLocation>
        <location evidence="8">Cytoplasm</location>
    </subcellularLocation>
</comment>
<evidence type="ECO:0000256" key="1">
    <source>
        <dbReference type="ARBA" id="ARBA00008226"/>
    </source>
</evidence>
<dbReference type="GO" id="GO:0005524">
    <property type="term" value="F:ATP binding"/>
    <property type="evidence" value="ECO:0007669"/>
    <property type="project" value="UniProtKB-UniRule"/>
</dbReference>
<protein>
    <recommendedName>
        <fullName evidence="8">Glycine--tRNA ligase beta subunit</fullName>
        <ecNumber evidence="8">6.1.1.14</ecNumber>
    </recommendedName>
    <alternativeName>
        <fullName evidence="8">Glycyl-tRNA synthetase beta subunit</fullName>
        <shortName evidence="8">GlyRS</shortName>
    </alternativeName>
</protein>
<evidence type="ECO:0000256" key="2">
    <source>
        <dbReference type="ARBA" id="ARBA00022598"/>
    </source>
</evidence>
<keyword evidence="3 8" id="KW-0547">Nucleotide-binding</keyword>
<dbReference type="Pfam" id="PF02092">
    <property type="entry name" value="tRNA_synt_2f"/>
    <property type="match status" value="1"/>
</dbReference>
<keyword evidence="5 8" id="KW-0648">Protein biosynthesis</keyword>
<reference evidence="9" key="1">
    <citation type="submission" date="2020-01" db="EMBL/GenBank/DDBJ databases">
        <authorList>
            <person name="Meier V. D."/>
            <person name="Meier V D."/>
        </authorList>
    </citation>
    <scope>NUCLEOTIDE SEQUENCE</scope>
    <source>
        <strain evidence="9">HLG_WM_MAG_04</strain>
    </source>
</reference>
<evidence type="ECO:0000313" key="9">
    <source>
        <dbReference type="EMBL" id="CAA6809295.1"/>
    </source>
</evidence>
<dbReference type="InterPro" id="IPR015944">
    <property type="entry name" value="Gly-tRNA-synth_bsu"/>
</dbReference>
<proteinExistence type="inferred from homology"/>
<dbReference type="PANTHER" id="PTHR30075">
    <property type="entry name" value="GLYCYL-TRNA SYNTHETASE"/>
    <property type="match status" value="1"/>
</dbReference>
<evidence type="ECO:0000256" key="7">
    <source>
        <dbReference type="ARBA" id="ARBA00047937"/>
    </source>
</evidence>
<name>A0A6S6SX82_9BACT</name>
<dbReference type="GO" id="GO:0004820">
    <property type="term" value="F:glycine-tRNA ligase activity"/>
    <property type="evidence" value="ECO:0007669"/>
    <property type="project" value="UniProtKB-UniRule"/>
</dbReference>
<dbReference type="GO" id="GO:0006426">
    <property type="term" value="P:glycyl-tRNA aminoacylation"/>
    <property type="evidence" value="ECO:0007669"/>
    <property type="project" value="UniProtKB-UniRule"/>
</dbReference>
<evidence type="ECO:0000256" key="6">
    <source>
        <dbReference type="ARBA" id="ARBA00023146"/>
    </source>
</evidence>
<accession>A0A6S6SX82</accession>
<dbReference type="NCBIfam" id="TIGR00211">
    <property type="entry name" value="glyS"/>
    <property type="match status" value="1"/>
</dbReference>
<comment type="catalytic activity">
    <reaction evidence="7 8">
        <text>tRNA(Gly) + glycine + ATP = glycyl-tRNA(Gly) + AMP + diphosphate</text>
        <dbReference type="Rhea" id="RHEA:16013"/>
        <dbReference type="Rhea" id="RHEA-COMP:9664"/>
        <dbReference type="Rhea" id="RHEA-COMP:9683"/>
        <dbReference type="ChEBI" id="CHEBI:30616"/>
        <dbReference type="ChEBI" id="CHEBI:33019"/>
        <dbReference type="ChEBI" id="CHEBI:57305"/>
        <dbReference type="ChEBI" id="CHEBI:78442"/>
        <dbReference type="ChEBI" id="CHEBI:78522"/>
        <dbReference type="ChEBI" id="CHEBI:456215"/>
        <dbReference type="EC" id="6.1.1.14"/>
    </reaction>
</comment>
<evidence type="ECO:0000256" key="5">
    <source>
        <dbReference type="ARBA" id="ARBA00022917"/>
    </source>
</evidence>
<dbReference type="EMBL" id="CACVAX010000022">
    <property type="protein sequence ID" value="CAA6809295.1"/>
    <property type="molecule type" value="Genomic_DNA"/>
</dbReference>
<dbReference type="GO" id="GO:0005829">
    <property type="term" value="C:cytosol"/>
    <property type="evidence" value="ECO:0007669"/>
    <property type="project" value="TreeGrafter"/>
</dbReference>
<evidence type="ECO:0000256" key="8">
    <source>
        <dbReference type="HAMAP-Rule" id="MF_00255"/>
    </source>
</evidence>
<evidence type="ECO:0000256" key="3">
    <source>
        <dbReference type="ARBA" id="ARBA00022741"/>
    </source>
</evidence>